<keyword evidence="2" id="KW-1185">Reference proteome</keyword>
<dbReference type="InterPro" id="IPR036163">
    <property type="entry name" value="HMA_dom_sf"/>
</dbReference>
<evidence type="ECO:0000313" key="2">
    <source>
        <dbReference type="Proteomes" id="UP001626603"/>
    </source>
</evidence>
<sequence>MLIADAISEINGARVLSADHTSGAVIVDYDSEATLEAIRQAIRGEGFTV</sequence>
<name>A0ABD8A7Y7_9EURY</name>
<dbReference type="InterPro" id="IPR006121">
    <property type="entry name" value="HMA_dom"/>
</dbReference>
<dbReference type="AlphaFoldDB" id="A0ABD8A7Y7"/>
<dbReference type="Proteomes" id="UP001626603">
    <property type="component" value="Chromosome"/>
</dbReference>
<evidence type="ECO:0000313" key="1">
    <source>
        <dbReference type="EMBL" id="WOX55641.1"/>
    </source>
</evidence>
<proteinExistence type="predicted"/>
<dbReference type="Gene3D" id="3.30.70.100">
    <property type="match status" value="1"/>
</dbReference>
<dbReference type="EMBL" id="CP137641">
    <property type="protein sequence ID" value="WOX55641.1"/>
    <property type="molecule type" value="Genomic_DNA"/>
</dbReference>
<reference evidence="1 2" key="1">
    <citation type="submission" date="2023-10" db="EMBL/GenBank/DDBJ databases">
        <title>The complete genome sequence of Methanoculleus palmolei DSM 4273.</title>
        <authorList>
            <person name="Lai S.-J."/>
            <person name="You Y.-T."/>
            <person name="Chen S.-C."/>
        </authorList>
    </citation>
    <scope>NUCLEOTIDE SEQUENCE [LARGE SCALE GENOMIC DNA]</scope>
    <source>
        <strain evidence="1 2">DSM 4273</strain>
    </source>
</reference>
<dbReference type="SUPFAM" id="SSF55008">
    <property type="entry name" value="HMA, heavy metal-associated domain"/>
    <property type="match status" value="1"/>
</dbReference>
<dbReference type="CDD" id="cd00371">
    <property type="entry name" value="HMA"/>
    <property type="match status" value="1"/>
</dbReference>
<accession>A0ABD8A7Y7</accession>
<organism evidence="1 2">
    <name type="scientific">Methanoculleus palmolei</name>
    <dbReference type="NCBI Taxonomy" id="72612"/>
    <lineage>
        <taxon>Archaea</taxon>
        <taxon>Methanobacteriati</taxon>
        <taxon>Methanobacteriota</taxon>
        <taxon>Stenosarchaea group</taxon>
        <taxon>Methanomicrobia</taxon>
        <taxon>Methanomicrobiales</taxon>
        <taxon>Methanomicrobiaceae</taxon>
        <taxon>Methanoculleus</taxon>
    </lineage>
</organism>
<gene>
    <name evidence="1" type="ORF">R6Y95_09230</name>
</gene>
<protein>
    <submittedName>
        <fullName evidence="1">Heavy metal-associated domain-containing protein</fullName>
    </submittedName>
</protein>